<dbReference type="AlphaFoldDB" id="A0AA40CPI8"/>
<sequence length="334" mass="36245">MPASRPPPLQTQGSLTFKTEDLPPISFWESSAEDGPEDLSAEDLHRTATQYCTLASQSSGTSTWKGRLQRDHGIDPYMLHWTATSLLSSTPGPLWKLGIHMLRTASDLDYTPSIITILRFVLLATKGGPEAAQYRRQFGTILDKLSRLVKAGENPDALTLAGLLRLRSGNSEMALKNFDAAIEAAARAGDAYAPVPKKQGDKDDDPTSRRRTPKWSFESDCHVERGKILLGMGKSLAATESFCIAASELDSLKAYLELGKVLPAGSLEREECLFKAAISGSEEACQLLSASETAHSQNAGSDKVMADEHLRWAAEWERLGRKAEGVGEATKAAL</sequence>
<evidence type="ECO:0000256" key="1">
    <source>
        <dbReference type="SAM" id="MobiDB-lite"/>
    </source>
</evidence>
<keyword evidence="3" id="KW-1185">Reference proteome</keyword>
<evidence type="ECO:0000313" key="2">
    <source>
        <dbReference type="EMBL" id="KAK0646295.1"/>
    </source>
</evidence>
<gene>
    <name evidence="2" type="ORF">B0T16DRAFT_458230</name>
</gene>
<feature type="region of interest" description="Disordered" evidence="1">
    <location>
        <begin position="193"/>
        <end position="215"/>
    </location>
</feature>
<comment type="caution">
    <text evidence="2">The sequence shown here is derived from an EMBL/GenBank/DDBJ whole genome shotgun (WGS) entry which is preliminary data.</text>
</comment>
<evidence type="ECO:0000313" key="3">
    <source>
        <dbReference type="Proteomes" id="UP001174936"/>
    </source>
</evidence>
<dbReference type="EMBL" id="JAULSV010000004">
    <property type="protein sequence ID" value="KAK0646295.1"/>
    <property type="molecule type" value="Genomic_DNA"/>
</dbReference>
<reference evidence="2" key="1">
    <citation type="submission" date="2023-06" db="EMBL/GenBank/DDBJ databases">
        <title>Genome-scale phylogeny and comparative genomics of the fungal order Sordariales.</title>
        <authorList>
            <consortium name="Lawrence Berkeley National Laboratory"/>
            <person name="Hensen N."/>
            <person name="Bonometti L."/>
            <person name="Westerberg I."/>
            <person name="Brannstrom I.O."/>
            <person name="Guillou S."/>
            <person name="Cros-Aarteil S."/>
            <person name="Calhoun S."/>
            <person name="Haridas S."/>
            <person name="Kuo A."/>
            <person name="Mondo S."/>
            <person name="Pangilinan J."/>
            <person name="Riley R."/>
            <person name="Labutti K."/>
            <person name="Andreopoulos B."/>
            <person name="Lipzen A."/>
            <person name="Chen C."/>
            <person name="Yanf M."/>
            <person name="Daum C."/>
            <person name="Ng V."/>
            <person name="Clum A."/>
            <person name="Steindorff A."/>
            <person name="Ohm R."/>
            <person name="Martin F."/>
            <person name="Silar P."/>
            <person name="Natvig D."/>
            <person name="Lalanne C."/>
            <person name="Gautier V."/>
            <person name="Ament-Velasquez S.L."/>
            <person name="Kruys A."/>
            <person name="Hutchinson M.I."/>
            <person name="Powell A.J."/>
            <person name="Barry K."/>
            <person name="Miller A.N."/>
            <person name="Grigoriev I.V."/>
            <person name="Debuchy R."/>
            <person name="Gladieux P."/>
            <person name="Thoren M.H."/>
            <person name="Johannesson H."/>
        </authorList>
    </citation>
    <scope>NUCLEOTIDE SEQUENCE</scope>
    <source>
        <strain evidence="2">SMH2532-1</strain>
    </source>
</reference>
<name>A0AA40CPI8_9PEZI</name>
<organism evidence="2 3">
    <name type="scientific">Cercophora newfieldiana</name>
    <dbReference type="NCBI Taxonomy" id="92897"/>
    <lineage>
        <taxon>Eukaryota</taxon>
        <taxon>Fungi</taxon>
        <taxon>Dikarya</taxon>
        <taxon>Ascomycota</taxon>
        <taxon>Pezizomycotina</taxon>
        <taxon>Sordariomycetes</taxon>
        <taxon>Sordariomycetidae</taxon>
        <taxon>Sordariales</taxon>
        <taxon>Lasiosphaeriaceae</taxon>
        <taxon>Cercophora</taxon>
    </lineage>
</organism>
<feature type="compositionally biased region" description="Basic and acidic residues" evidence="1">
    <location>
        <begin position="198"/>
        <end position="208"/>
    </location>
</feature>
<accession>A0AA40CPI8</accession>
<proteinExistence type="predicted"/>
<protein>
    <submittedName>
        <fullName evidence="2">Uncharacterized protein</fullName>
    </submittedName>
</protein>
<dbReference type="Proteomes" id="UP001174936">
    <property type="component" value="Unassembled WGS sequence"/>
</dbReference>